<dbReference type="Gene3D" id="1.10.530.10">
    <property type="match status" value="1"/>
</dbReference>
<dbReference type="Pfam" id="PF05257">
    <property type="entry name" value="CHAP"/>
    <property type="match status" value="1"/>
</dbReference>
<dbReference type="EMBL" id="JACJLU010000002">
    <property type="protein sequence ID" value="MBM6830966.1"/>
    <property type="molecule type" value="Genomic_DNA"/>
</dbReference>
<keyword evidence="3" id="KW-0812">Transmembrane</keyword>
<keyword evidence="3" id="KW-0472">Membrane</keyword>
<feature type="region of interest" description="Disordered" evidence="2">
    <location>
        <begin position="23"/>
        <end position="47"/>
    </location>
</feature>
<protein>
    <submittedName>
        <fullName evidence="5">CHAP domain-containing protein</fullName>
    </submittedName>
</protein>
<feature type="domain" description="Peptidase C51" evidence="4">
    <location>
        <begin position="655"/>
        <end position="784"/>
    </location>
</feature>
<evidence type="ECO:0000313" key="5">
    <source>
        <dbReference type="EMBL" id="MBM6830966.1"/>
    </source>
</evidence>
<organism evidence="5 6">
    <name type="scientific">Faecalicoccus acidiformans</name>
    <dbReference type="NCBI Taxonomy" id="915173"/>
    <lineage>
        <taxon>Bacteria</taxon>
        <taxon>Bacillati</taxon>
        <taxon>Bacillota</taxon>
        <taxon>Erysipelotrichia</taxon>
        <taxon>Erysipelotrichales</taxon>
        <taxon>Erysipelotrichaceae</taxon>
        <taxon>Faecalicoccus</taxon>
    </lineage>
</organism>
<dbReference type="SUPFAM" id="SSF54001">
    <property type="entry name" value="Cysteine proteinases"/>
    <property type="match status" value="1"/>
</dbReference>
<keyword evidence="6" id="KW-1185">Reference proteome</keyword>
<proteinExistence type="predicted"/>
<dbReference type="RefSeq" id="WP_204684878.1">
    <property type="nucleotide sequence ID" value="NZ_JACJLU010000002.1"/>
</dbReference>
<sequence length="795" mass="88546">MATRRETDVIRTGQQVLKDVVEGSKVHRSTRRTSSNTKNSEKEQTPFSNYTYTADRYVWKPEQGGVQNFGRSGHQLNDVHIEIKPKQAVVGLTQEAMALSATNMVDVAGRVGTVAAAGGKEIASAIPHAAVATVSSTATQINRYTPDIYDVGGYGQGDLTSDAGMFIAGNSAMVAQNAVKTAEIGAKYIYKAREKHVSLQVRKAQEKADAIHKLHPLTKKTNVDILTGRTRKDITKTRHRFNPYRFNYNGAYGLSMKKKGNLVWKRWQANKVNRLQRKSQKLENRFMRMKHNQFSLVRSTKGMIGNQSRKLTNMVVSGNDPNSTTNRAIWVSKKGVKFGGRAAKKTAKEMFKHRYAVKKFASAIVHPVRSVKYVISAIISLISSLLSMLTTIPVVASIIVALLPIIIVVLTVAIIVVNIIGWFQIEAAFGNIETVATRDYAANAFIYEAKKRDWKDNAIAGVLAYMLQEGLSDMGTFTYESYWAVTGPSGAVRDTLLDNDAWKNWIGGSGKLQMKNTSSYINHPTIYCAVGIGLLADSDVWQTSTTRSVTNATNLINYCDSKGKPWQDPETQLTYYFEKIFTRSTVFDTPGVDPTKDDRSAEEWCRRITAGYGMPAWSWTSNNKYMLDHVAKVGQAQQYVSNYKGFSYVSMTSGNLTDGPNFNNDKAWRHPYNTYPYGQCTWFAAGRLYEIYGIQDNNLGDGNQWVNNLVNRYPDKFKFSTEPEPGAIYCTGGGGTNKNHVGIVLDVQGDIVTTQDGNFNAATDPWEVAITDWATQTQTKTYMKTYYDAIYAVPK</sequence>
<evidence type="ECO:0000259" key="4">
    <source>
        <dbReference type="PROSITE" id="PS50911"/>
    </source>
</evidence>
<reference evidence="5 6" key="1">
    <citation type="journal article" date="2021" name="Sci. Rep.">
        <title>The distribution of antibiotic resistance genes in chicken gut microbiota commensals.</title>
        <authorList>
            <person name="Juricova H."/>
            <person name="Matiasovicova J."/>
            <person name="Kubasova T."/>
            <person name="Cejkova D."/>
            <person name="Rychlik I."/>
        </authorList>
    </citation>
    <scope>NUCLEOTIDE SEQUENCE [LARGE SCALE GENOMIC DNA]</scope>
    <source>
        <strain evidence="5 6">An423</strain>
    </source>
</reference>
<dbReference type="Gene3D" id="3.90.1720.10">
    <property type="entry name" value="endopeptidase domain like (from Nostoc punctiforme)"/>
    <property type="match status" value="1"/>
</dbReference>
<name>A0ABS2FLW0_9FIRM</name>
<dbReference type="InterPro" id="IPR038765">
    <property type="entry name" value="Papain-like_cys_pep_sf"/>
</dbReference>
<feature type="transmembrane region" description="Helical" evidence="3">
    <location>
        <begin position="399"/>
        <end position="423"/>
    </location>
</feature>
<evidence type="ECO:0000313" key="6">
    <source>
        <dbReference type="Proteomes" id="UP000775500"/>
    </source>
</evidence>
<feature type="coiled-coil region" evidence="1">
    <location>
        <begin position="265"/>
        <end position="292"/>
    </location>
</feature>
<comment type="caution">
    <text evidence="5">The sequence shown here is derived from an EMBL/GenBank/DDBJ whole genome shotgun (WGS) entry which is preliminary data.</text>
</comment>
<dbReference type="PROSITE" id="PS50911">
    <property type="entry name" value="CHAP"/>
    <property type="match status" value="1"/>
</dbReference>
<feature type="transmembrane region" description="Helical" evidence="3">
    <location>
        <begin position="373"/>
        <end position="392"/>
    </location>
</feature>
<dbReference type="Proteomes" id="UP000775500">
    <property type="component" value="Unassembled WGS sequence"/>
</dbReference>
<keyword evidence="3" id="KW-1133">Transmembrane helix</keyword>
<gene>
    <name evidence="5" type="ORF">H5982_02440</name>
</gene>
<keyword evidence="1" id="KW-0175">Coiled coil</keyword>
<dbReference type="InterPro" id="IPR007921">
    <property type="entry name" value="CHAP_dom"/>
</dbReference>
<evidence type="ECO:0000256" key="1">
    <source>
        <dbReference type="SAM" id="Coils"/>
    </source>
</evidence>
<evidence type="ECO:0000256" key="3">
    <source>
        <dbReference type="SAM" id="Phobius"/>
    </source>
</evidence>
<accession>A0ABS2FLW0</accession>
<evidence type="ECO:0000256" key="2">
    <source>
        <dbReference type="SAM" id="MobiDB-lite"/>
    </source>
</evidence>